<evidence type="ECO:0000256" key="5">
    <source>
        <dbReference type="SAM" id="Phobius"/>
    </source>
</evidence>
<keyword evidence="5" id="KW-1133">Transmembrane helix</keyword>
<dbReference type="PANTHER" id="PTHR30563:SF0">
    <property type="entry name" value="DNA RECOMBINATION PROTEIN RMUC"/>
    <property type="match status" value="1"/>
</dbReference>
<keyword evidence="3" id="KW-0175">Coiled coil</keyword>
<name>A0A6V8MMQ6_9BACT</name>
<proteinExistence type="inferred from homology"/>
<evidence type="ECO:0000313" key="6">
    <source>
        <dbReference type="EMBL" id="GFO61003.1"/>
    </source>
</evidence>
<keyword evidence="7" id="KW-1185">Reference proteome</keyword>
<sequence>MNPELFQLTAIILLLAILAVALFCWRALKGRETGAARFDQLEKGLERLERMFQAELSRNREELGANLGRFGEAVQKRMVEIATLQKGQLDGFAQQMGTLTASNEQRLEKLRETVEVRLKWLQEDNARKLDQMRATVDEKLHETLEKRLGESFQQVSGQLEQVHKGLGEMQNLAAGVGDLKKVLSNVKTRGTLGEVQLHNLLEQILTPDQYAVNVATKPGSDARVEFAVRLPGRDDQPLWLPIDAKFPQEDYLRIVEAQEQVNQATLLEANRQFDRTVVGMAKLICDKYLAPPSTTDFAVMFLVNEASYATVLSRPGLFDSILREYKVIVAGPTTIAALLSSLSLGFRTLTIEKRTSEVWRLLGAIKTEFSTFGTLLDKTRKKLDEASSSIDTAATRTRRIQKKMQGIEELPATESRELLGRDLKELPEESEDVWTRLEDGGPTA</sequence>
<dbReference type="GO" id="GO:0006310">
    <property type="term" value="P:DNA recombination"/>
    <property type="evidence" value="ECO:0007669"/>
    <property type="project" value="UniProtKB-KW"/>
</dbReference>
<dbReference type="EMBL" id="BLXX01000011">
    <property type="protein sequence ID" value="GFO61003.1"/>
    <property type="molecule type" value="Genomic_DNA"/>
</dbReference>
<evidence type="ECO:0000256" key="3">
    <source>
        <dbReference type="ARBA" id="ARBA00023054"/>
    </source>
</evidence>
<dbReference type="Pfam" id="PF02646">
    <property type="entry name" value="RmuC"/>
    <property type="match status" value="1"/>
</dbReference>
<evidence type="ECO:0000256" key="1">
    <source>
        <dbReference type="ARBA" id="ARBA00003416"/>
    </source>
</evidence>
<comment type="function">
    <text evidence="1">Involved in DNA recombination.</text>
</comment>
<dbReference type="InterPro" id="IPR003798">
    <property type="entry name" value="DNA_recombination_RmuC"/>
</dbReference>
<comment type="caution">
    <text evidence="6">The sequence shown here is derived from an EMBL/GenBank/DDBJ whole genome shotgun (WGS) entry which is preliminary data.</text>
</comment>
<evidence type="ECO:0000256" key="2">
    <source>
        <dbReference type="ARBA" id="ARBA00009840"/>
    </source>
</evidence>
<comment type="similarity">
    <text evidence="2">Belongs to the RmuC family.</text>
</comment>
<keyword evidence="5" id="KW-0812">Transmembrane</keyword>
<feature type="transmembrane region" description="Helical" evidence="5">
    <location>
        <begin position="6"/>
        <end position="28"/>
    </location>
</feature>
<dbReference type="Proteomes" id="UP000556026">
    <property type="component" value="Unassembled WGS sequence"/>
</dbReference>
<accession>A0A6V8MMQ6</accession>
<keyword evidence="5" id="KW-0472">Membrane</keyword>
<gene>
    <name evidence="6" type="ORF">GMST_33280</name>
</gene>
<dbReference type="SUPFAM" id="SSF58113">
    <property type="entry name" value="Apolipoprotein A-I"/>
    <property type="match status" value="1"/>
</dbReference>
<dbReference type="RefSeq" id="WP_183355805.1">
    <property type="nucleotide sequence ID" value="NZ_BLXX01000011.1"/>
</dbReference>
<evidence type="ECO:0000256" key="4">
    <source>
        <dbReference type="ARBA" id="ARBA00023172"/>
    </source>
</evidence>
<dbReference type="AlphaFoldDB" id="A0A6V8MMQ6"/>
<organism evidence="6 7">
    <name type="scientific">Geomonas silvestris</name>
    <dbReference type="NCBI Taxonomy" id="2740184"/>
    <lineage>
        <taxon>Bacteria</taxon>
        <taxon>Pseudomonadati</taxon>
        <taxon>Thermodesulfobacteriota</taxon>
        <taxon>Desulfuromonadia</taxon>
        <taxon>Geobacterales</taxon>
        <taxon>Geobacteraceae</taxon>
        <taxon>Geomonas</taxon>
    </lineage>
</organism>
<dbReference type="PANTHER" id="PTHR30563">
    <property type="entry name" value="DNA RECOMBINATION PROTEIN RMUC"/>
    <property type="match status" value="1"/>
</dbReference>
<evidence type="ECO:0000313" key="7">
    <source>
        <dbReference type="Proteomes" id="UP000556026"/>
    </source>
</evidence>
<reference evidence="7" key="1">
    <citation type="submission" date="2020-06" db="EMBL/GenBank/DDBJ databases">
        <title>Draft genomic sequence of Geomonas sp. Red330.</title>
        <authorList>
            <person name="Itoh H."/>
            <person name="Zhenxing X."/>
            <person name="Ushijima N."/>
            <person name="Masuda Y."/>
            <person name="Shiratori Y."/>
            <person name="Senoo K."/>
        </authorList>
    </citation>
    <scope>NUCLEOTIDE SEQUENCE [LARGE SCALE GENOMIC DNA]</scope>
    <source>
        <strain evidence="7">Red330</strain>
    </source>
</reference>
<keyword evidence="4" id="KW-0233">DNA recombination</keyword>
<protein>
    <submittedName>
        <fullName evidence="6">DNA recombination protein RmuC</fullName>
    </submittedName>
</protein>